<protein>
    <submittedName>
        <fullName evidence="1">Uncharacterized protein</fullName>
    </submittedName>
</protein>
<accession>A0ACC2JJC0</accession>
<sequence length="354" mass="38987">MHFSFLFSLLLLVSQSLAAYTIVCDSTQGSTRIENAIKEAINMAKNARDKLADLAKDTTAAAFEPLFRASDVDTLSTLYERVIKIPTSSLQVTFYCDAAFVDWSDPYSRWLDTAYSYTAKDKSTKSVSLYKVGQDHSKKPGASGSSFSTLGYQLKLPDGEIADFSNQAHIMINKKRWDPPSNDGLDHRPLGTVNSAGLLEGYTALDQLKPLSETVFHELIHVVGGTLEAGSGKKKITDDSISPVVTGKIYGYAQCVKVNEARDNIIAIAKNASPLTRAECPMMLAKGNPKPFEVPISSLKYADIRCCKALYLQIKGKATYWSTGDVDKDTLRPAGIPEEPENNKLKLREIRWRA</sequence>
<comment type="caution">
    <text evidence="1">The sequence shown here is derived from an EMBL/GenBank/DDBJ whole genome shotgun (WGS) entry which is preliminary data.</text>
</comment>
<dbReference type="EMBL" id="JAPUUL010001358">
    <property type="protein sequence ID" value="KAJ8127626.1"/>
    <property type="molecule type" value="Genomic_DNA"/>
</dbReference>
<reference evidence="1" key="1">
    <citation type="submission" date="2022-12" db="EMBL/GenBank/DDBJ databases">
        <title>Genome Sequence of Lasiodiplodia mahajangana.</title>
        <authorList>
            <person name="Buettner E."/>
        </authorList>
    </citation>
    <scope>NUCLEOTIDE SEQUENCE</scope>
    <source>
        <strain evidence="1">VT137</strain>
    </source>
</reference>
<evidence type="ECO:0000313" key="1">
    <source>
        <dbReference type="EMBL" id="KAJ8127626.1"/>
    </source>
</evidence>
<name>A0ACC2JJC0_9PEZI</name>
<organism evidence="1 2">
    <name type="scientific">Lasiodiplodia mahajangana</name>
    <dbReference type="NCBI Taxonomy" id="1108764"/>
    <lineage>
        <taxon>Eukaryota</taxon>
        <taxon>Fungi</taxon>
        <taxon>Dikarya</taxon>
        <taxon>Ascomycota</taxon>
        <taxon>Pezizomycotina</taxon>
        <taxon>Dothideomycetes</taxon>
        <taxon>Dothideomycetes incertae sedis</taxon>
        <taxon>Botryosphaeriales</taxon>
        <taxon>Botryosphaeriaceae</taxon>
        <taxon>Lasiodiplodia</taxon>
    </lineage>
</organism>
<proteinExistence type="predicted"/>
<dbReference type="Proteomes" id="UP001153332">
    <property type="component" value="Unassembled WGS sequence"/>
</dbReference>
<gene>
    <name evidence="1" type="ORF">O1611_g6010</name>
</gene>
<evidence type="ECO:0000313" key="2">
    <source>
        <dbReference type="Proteomes" id="UP001153332"/>
    </source>
</evidence>
<keyword evidence="2" id="KW-1185">Reference proteome</keyword>